<protein>
    <recommendedName>
        <fullName evidence="5">Glycine cleavage system H protein</fullName>
    </recommendedName>
</protein>
<keyword evidence="5" id="KW-0496">Mitochondrion</keyword>
<evidence type="ECO:0000256" key="2">
    <source>
        <dbReference type="ARBA" id="ARBA00022823"/>
    </source>
</evidence>
<dbReference type="PROSITE" id="PS50968">
    <property type="entry name" value="BIOTINYL_LIPOYL"/>
    <property type="match status" value="1"/>
</dbReference>
<comment type="function">
    <text evidence="5">The H protein shuttles the methylamine group of glycine from the P protein to the T protein.</text>
</comment>
<dbReference type="InterPro" id="IPR017453">
    <property type="entry name" value="GCV_H_sub"/>
</dbReference>
<dbReference type="PANTHER" id="PTHR11715">
    <property type="entry name" value="GLYCINE CLEAVAGE SYSTEM H PROTEIN"/>
    <property type="match status" value="1"/>
</dbReference>
<dbReference type="InterPro" id="IPR000089">
    <property type="entry name" value="Biotin_lipoyl"/>
</dbReference>
<dbReference type="Pfam" id="PF01597">
    <property type="entry name" value="GCV_H"/>
    <property type="match status" value="1"/>
</dbReference>
<dbReference type="EMBL" id="OA883133">
    <property type="protein sequence ID" value="CAD7278056.1"/>
    <property type="molecule type" value="Genomic_DNA"/>
</dbReference>
<reference evidence="7" key="1">
    <citation type="submission" date="2020-11" db="EMBL/GenBank/DDBJ databases">
        <authorList>
            <person name="Tran Van P."/>
        </authorList>
    </citation>
    <scope>NUCLEOTIDE SEQUENCE</scope>
</reference>
<dbReference type="InterPro" id="IPR002930">
    <property type="entry name" value="GCV_H"/>
</dbReference>
<dbReference type="NCBIfam" id="TIGR00527">
    <property type="entry name" value="gcvH"/>
    <property type="match status" value="1"/>
</dbReference>
<proteinExistence type="inferred from homology"/>
<gene>
    <name evidence="7" type="ORF">NMOB1V02_LOCUS5770</name>
</gene>
<dbReference type="PROSITE" id="PS00189">
    <property type="entry name" value="LIPOYL"/>
    <property type="match status" value="1"/>
</dbReference>
<feature type="domain" description="Lipoyl-binding" evidence="6">
    <location>
        <begin position="55"/>
        <end position="137"/>
    </location>
</feature>
<dbReference type="EMBL" id="CAJPEX010001096">
    <property type="protein sequence ID" value="CAG0918208.1"/>
    <property type="molecule type" value="Genomic_DNA"/>
</dbReference>
<dbReference type="OrthoDB" id="10264154at2759"/>
<dbReference type="InterPro" id="IPR033753">
    <property type="entry name" value="GCV_H/Fam206"/>
</dbReference>
<dbReference type="HAMAP" id="MF_00272">
    <property type="entry name" value="GcvH"/>
    <property type="match status" value="1"/>
</dbReference>
<feature type="modified residue" description="N6-lipoyllysine" evidence="4">
    <location>
        <position position="96"/>
    </location>
</feature>
<keyword evidence="3 5" id="KW-0809">Transit peptide</keyword>
<dbReference type="NCBIfam" id="NF002270">
    <property type="entry name" value="PRK01202.1"/>
    <property type="match status" value="1"/>
</dbReference>
<dbReference type="GO" id="GO:0005960">
    <property type="term" value="C:glycine cleavage complex"/>
    <property type="evidence" value="ECO:0007669"/>
    <property type="project" value="UniProtKB-UniRule"/>
</dbReference>
<comment type="cofactor">
    <cofactor evidence="5">
        <name>(R)-lipoate</name>
        <dbReference type="ChEBI" id="CHEBI:83088"/>
    </cofactor>
    <text evidence="5">Binds 1 lipoyl cofactor covalently.</text>
</comment>
<comment type="subunit">
    <text evidence="5">The glycine cleavage system is composed of four proteins: P, T, L and H.</text>
</comment>
<dbReference type="InterPro" id="IPR003016">
    <property type="entry name" value="2-oxoA_DH_lipoyl-BS"/>
</dbReference>
<evidence type="ECO:0000256" key="4">
    <source>
        <dbReference type="PIRSR" id="PIRSR617453-50"/>
    </source>
</evidence>
<dbReference type="Gene3D" id="2.40.50.100">
    <property type="match status" value="1"/>
</dbReference>
<dbReference type="PANTHER" id="PTHR11715:SF3">
    <property type="entry name" value="GLYCINE CLEAVAGE SYSTEM H PROTEIN-RELATED"/>
    <property type="match status" value="1"/>
</dbReference>
<evidence type="ECO:0000256" key="5">
    <source>
        <dbReference type="RuleBase" id="RU364055"/>
    </source>
</evidence>
<comment type="subcellular location">
    <subcellularLocation>
        <location evidence="5">Mitochondrion</location>
    </subcellularLocation>
</comment>
<comment type="similarity">
    <text evidence="1 5">Belongs to the GcvH family.</text>
</comment>
<dbReference type="CDD" id="cd06848">
    <property type="entry name" value="GCS_H"/>
    <property type="match status" value="1"/>
</dbReference>
<dbReference type="SUPFAM" id="SSF51230">
    <property type="entry name" value="Single hybrid motif"/>
    <property type="match status" value="1"/>
</dbReference>
<organism evidence="7">
    <name type="scientific">Notodromas monacha</name>
    <dbReference type="NCBI Taxonomy" id="399045"/>
    <lineage>
        <taxon>Eukaryota</taxon>
        <taxon>Metazoa</taxon>
        <taxon>Ecdysozoa</taxon>
        <taxon>Arthropoda</taxon>
        <taxon>Crustacea</taxon>
        <taxon>Oligostraca</taxon>
        <taxon>Ostracoda</taxon>
        <taxon>Podocopa</taxon>
        <taxon>Podocopida</taxon>
        <taxon>Cypridocopina</taxon>
        <taxon>Cypridoidea</taxon>
        <taxon>Cyprididae</taxon>
        <taxon>Notodromas</taxon>
    </lineage>
</organism>
<dbReference type="GO" id="GO:0005739">
    <property type="term" value="C:mitochondrion"/>
    <property type="evidence" value="ECO:0007669"/>
    <property type="project" value="UniProtKB-SubCell"/>
</dbReference>
<evidence type="ECO:0000256" key="3">
    <source>
        <dbReference type="ARBA" id="ARBA00022946"/>
    </source>
</evidence>
<dbReference type="AlphaFoldDB" id="A0A7R9BQB1"/>
<dbReference type="Proteomes" id="UP000678499">
    <property type="component" value="Unassembled WGS sequence"/>
</dbReference>
<keyword evidence="2 4" id="KW-0450">Lipoyl</keyword>
<dbReference type="GO" id="GO:0009249">
    <property type="term" value="P:protein lipoylation"/>
    <property type="evidence" value="ECO:0007669"/>
    <property type="project" value="TreeGrafter"/>
</dbReference>
<sequence>MTHNLVCVRRIFASIIQTKSLGRLQEQRRSFTASSFLAARLFTPKHEWVDIDGKIGTVGISDHAQQSLGDIVYCQLPNAGQELSQSGECGALESVKAASEVYSPVSGKVIEKNSACEDSPGLINTSCYGEGWLFKIELAKPEETKELMSEEKYLEFLATQE</sequence>
<evidence type="ECO:0000256" key="1">
    <source>
        <dbReference type="ARBA" id="ARBA00009249"/>
    </source>
</evidence>
<evidence type="ECO:0000259" key="6">
    <source>
        <dbReference type="PROSITE" id="PS50968"/>
    </source>
</evidence>
<name>A0A7R9BQB1_9CRUS</name>
<dbReference type="GO" id="GO:0019464">
    <property type="term" value="P:glycine decarboxylation via glycine cleavage system"/>
    <property type="evidence" value="ECO:0007669"/>
    <property type="project" value="UniProtKB-UniRule"/>
</dbReference>
<evidence type="ECO:0000313" key="7">
    <source>
        <dbReference type="EMBL" id="CAD7278056.1"/>
    </source>
</evidence>
<keyword evidence="8" id="KW-1185">Reference proteome</keyword>
<dbReference type="InterPro" id="IPR011053">
    <property type="entry name" value="Single_hybrid_motif"/>
</dbReference>
<accession>A0A7R9BQB1</accession>
<evidence type="ECO:0000313" key="8">
    <source>
        <dbReference type="Proteomes" id="UP000678499"/>
    </source>
</evidence>